<evidence type="ECO:0000313" key="2">
    <source>
        <dbReference type="Proteomes" id="UP000321118"/>
    </source>
</evidence>
<comment type="caution">
    <text evidence="1">The sequence shown here is derived from an EMBL/GenBank/DDBJ whole genome shotgun (WGS) entry which is preliminary data.</text>
</comment>
<accession>A0A510V2H1</accession>
<protein>
    <recommendedName>
        <fullName evidence="3">Tail protein</fullName>
    </recommendedName>
</protein>
<dbReference type="Proteomes" id="UP000321118">
    <property type="component" value="Unassembled WGS sequence"/>
</dbReference>
<gene>
    <name evidence="1" type="ORF">CXY01_15790</name>
</gene>
<organism evidence="1 2">
    <name type="scientific">Cellulomonas xylanilytica</name>
    <dbReference type="NCBI Taxonomy" id="233583"/>
    <lineage>
        <taxon>Bacteria</taxon>
        <taxon>Bacillati</taxon>
        <taxon>Actinomycetota</taxon>
        <taxon>Actinomycetes</taxon>
        <taxon>Micrococcales</taxon>
        <taxon>Cellulomonadaceae</taxon>
        <taxon>Cellulomonas</taxon>
    </lineage>
</organism>
<dbReference type="RefSeq" id="WP_146926822.1">
    <property type="nucleotide sequence ID" value="NZ_BJUB01000004.1"/>
</dbReference>
<keyword evidence="2" id="KW-1185">Reference proteome</keyword>
<proteinExistence type="predicted"/>
<reference evidence="1 2" key="1">
    <citation type="submission" date="2019-07" db="EMBL/GenBank/DDBJ databases">
        <title>Whole genome shotgun sequence of Cellulomonas xylanilytica NBRC 101102.</title>
        <authorList>
            <person name="Hosoyama A."/>
            <person name="Uohara A."/>
            <person name="Ohji S."/>
            <person name="Ichikawa N."/>
        </authorList>
    </citation>
    <scope>NUCLEOTIDE SEQUENCE [LARGE SCALE GENOMIC DNA]</scope>
    <source>
        <strain evidence="1 2">NBRC 101102</strain>
    </source>
</reference>
<evidence type="ECO:0000313" key="1">
    <source>
        <dbReference type="EMBL" id="GEK21059.1"/>
    </source>
</evidence>
<name>A0A510V2H1_9CELL</name>
<dbReference type="AlphaFoldDB" id="A0A510V2H1"/>
<dbReference type="EMBL" id="BJUB01000004">
    <property type="protein sequence ID" value="GEK21059.1"/>
    <property type="molecule type" value="Genomic_DNA"/>
</dbReference>
<sequence>MTLTTSATVTLDDLRYTVQVRSVAAELTLLPGVNRVEVAIAAGVDVPAAAGSRASVELDGGDGGAVVVTGVVDHLERATTGAVVVITDAGAALAAARPAETYNGLTGVQVVGRLADLASADTGLIAALTQTAAYVADPRRTAAEHVAAIARRSDAVAAVDADGRLTVVAWPVGLPTAAMRLDREFTSFTTSAHQPGHDFAPVGAGGSGAALAPDAWVPSTDAVTGADDPDASRSWSPDAVLRTRTDVDLAARGAASRRAAATIRMRGTCWLQPARRPGDVVRIDETTSADQAGPWLLVSVRHELAPGVATTVLEGVAAGAADDLLGGLLGAALGGVGGLL</sequence>
<dbReference type="SUPFAM" id="SSF69279">
    <property type="entry name" value="Phage tail proteins"/>
    <property type="match status" value="1"/>
</dbReference>
<evidence type="ECO:0008006" key="3">
    <source>
        <dbReference type="Google" id="ProtNLM"/>
    </source>
</evidence>
<dbReference type="OrthoDB" id="5145891at2"/>